<evidence type="ECO:0000256" key="1">
    <source>
        <dbReference type="SAM" id="MobiDB-lite"/>
    </source>
</evidence>
<dbReference type="InterPro" id="IPR010982">
    <property type="entry name" value="Lambda_DNA-bd_dom_sf"/>
</dbReference>
<evidence type="ECO:0000259" key="2">
    <source>
        <dbReference type="Pfam" id="PF13744"/>
    </source>
</evidence>
<reference evidence="3 4" key="1">
    <citation type="journal article" date="2020" name="ISME J.">
        <title>Comparative genomics reveals insights into cyanobacterial evolution and habitat adaptation.</title>
        <authorList>
            <person name="Chen M.Y."/>
            <person name="Teng W.K."/>
            <person name="Zhao L."/>
            <person name="Hu C.X."/>
            <person name="Zhou Y.K."/>
            <person name="Han B.P."/>
            <person name="Song L.R."/>
            <person name="Shu W.S."/>
        </authorList>
    </citation>
    <scope>NUCLEOTIDE SEQUENCE [LARGE SCALE GENOMIC DNA]</scope>
    <source>
        <strain evidence="3 4">FACHB-838</strain>
    </source>
</reference>
<dbReference type="RefSeq" id="WP_190939209.1">
    <property type="nucleotide sequence ID" value="NZ_JACJSI010000003.1"/>
</dbReference>
<keyword evidence="4" id="KW-1185">Reference proteome</keyword>
<accession>A0ABR8DGP8</accession>
<feature type="domain" description="HigA2-like helix-turn-helix" evidence="2">
    <location>
        <begin position="5"/>
        <end position="36"/>
    </location>
</feature>
<name>A0ABR8DGP8_9NOSO</name>
<evidence type="ECO:0000313" key="4">
    <source>
        <dbReference type="Proteomes" id="UP000623440"/>
    </source>
</evidence>
<dbReference type="Proteomes" id="UP000623440">
    <property type="component" value="Unassembled WGS sequence"/>
</dbReference>
<evidence type="ECO:0000313" key="3">
    <source>
        <dbReference type="EMBL" id="MBD2528561.1"/>
    </source>
</evidence>
<feature type="region of interest" description="Disordered" evidence="1">
    <location>
        <begin position="71"/>
        <end position="93"/>
    </location>
</feature>
<dbReference type="Pfam" id="PF13744">
    <property type="entry name" value="HTH_37"/>
    <property type="match status" value="1"/>
</dbReference>
<dbReference type="InterPro" id="IPR039554">
    <property type="entry name" value="HigA2-like_HTH"/>
</dbReference>
<dbReference type="EMBL" id="JACJSI010000003">
    <property type="protein sequence ID" value="MBD2528561.1"/>
    <property type="molecule type" value="Genomic_DNA"/>
</dbReference>
<sequence>MKNSSALIRRKLSGFSTKRLLRFLNALGCDVEIVVKWKSKSQTQAQTKVVTTYFREENTFFTRSHQQNHSLASFGNNRFKSNNASSNPGITTD</sequence>
<organism evidence="3 4">
    <name type="scientific">Nostoc flagelliforme FACHB-838</name>
    <dbReference type="NCBI Taxonomy" id="2692904"/>
    <lineage>
        <taxon>Bacteria</taxon>
        <taxon>Bacillati</taxon>
        <taxon>Cyanobacteriota</taxon>
        <taxon>Cyanophyceae</taxon>
        <taxon>Nostocales</taxon>
        <taxon>Nostocaceae</taxon>
        <taxon>Nostoc</taxon>
    </lineage>
</organism>
<dbReference type="SUPFAM" id="SSF47413">
    <property type="entry name" value="lambda repressor-like DNA-binding domains"/>
    <property type="match status" value="1"/>
</dbReference>
<dbReference type="Gene3D" id="1.10.260.40">
    <property type="entry name" value="lambda repressor-like DNA-binding domains"/>
    <property type="match status" value="1"/>
</dbReference>
<protein>
    <submittedName>
        <fullName evidence="3">XRE family transcriptional regulator</fullName>
    </submittedName>
</protein>
<gene>
    <name evidence="3" type="ORF">H6G97_02895</name>
</gene>
<proteinExistence type="predicted"/>
<comment type="caution">
    <text evidence="3">The sequence shown here is derived from an EMBL/GenBank/DDBJ whole genome shotgun (WGS) entry which is preliminary data.</text>
</comment>